<dbReference type="CDD" id="cd00564">
    <property type="entry name" value="TMP_TenI"/>
    <property type="match status" value="1"/>
</dbReference>
<evidence type="ECO:0000259" key="1">
    <source>
        <dbReference type="Pfam" id="PF02581"/>
    </source>
</evidence>
<dbReference type="EMBL" id="CP010836">
    <property type="protein sequence ID" value="AJP73615.1"/>
    <property type="molecule type" value="Genomic_DNA"/>
</dbReference>
<dbReference type="Proteomes" id="UP000032300">
    <property type="component" value="Chromosome"/>
</dbReference>
<dbReference type="InterPro" id="IPR013785">
    <property type="entry name" value="Aldolase_TIM"/>
</dbReference>
<dbReference type="InterPro" id="IPR022998">
    <property type="entry name" value="ThiamineP_synth_TenI"/>
</dbReference>
<dbReference type="Gene3D" id="3.20.20.70">
    <property type="entry name" value="Aldolase class I"/>
    <property type="match status" value="1"/>
</dbReference>
<sequence>MRPRHPILPRLWLMTDERMGDGLWTALARLPRGSGVIFRHYGLPLAERRALFANVANIAHRRGLVLIRAGGDRLGRGEAGAHGVRPGHGLYTRAAHSRREAVAAIRDGADALFVSPVFATRSHPGAPALGPVRLGLMIRGLGVPLIALGGMNARRAQEIRGLKLYGWAAIDAWT</sequence>
<reference evidence="2 3" key="2">
    <citation type="submission" date="2015-02" db="EMBL/GenBank/DDBJ databases">
        <title>The complete genome of Sphingomonas hengshuiensis sp. WHSC-8 isolated from soil of Hengshui Lake.</title>
        <authorList>
            <person name="Wei S."/>
            <person name="Guo J."/>
            <person name="Su C."/>
            <person name="Wu R."/>
            <person name="Zhang Z."/>
            <person name="Liang K."/>
            <person name="Li H."/>
            <person name="Wang T."/>
            <person name="Liu H."/>
            <person name="Zhang C."/>
            <person name="Li Z."/>
            <person name="Wang Q."/>
            <person name="Meng J."/>
        </authorList>
    </citation>
    <scope>NUCLEOTIDE SEQUENCE [LARGE SCALE GENOMIC DNA]</scope>
    <source>
        <strain evidence="2 3">WHSC-8</strain>
    </source>
</reference>
<dbReference type="InterPro" id="IPR036206">
    <property type="entry name" value="ThiamineP_synth_sf"/>
</dbReference>
<feature type="domain" description="Thiamine phosphate synthase/TenI" evidence="1">
    <location>
        <begin position="92"/>
        <end position="172"/>
    </location>
</feature>
<evidence type="ECO:0000313" key="3">
    <source>
        <dbReference type="Proteomes" id="UP000032300"/>
    </source>
</evidence>
<organism evidence="2 3">
    <name type="scientific">Sphingomonas hengshuiensis</name>
    <dbReference type="NCBI Taxonomy" id="1609977"/>
    <lineage>
        <taxon>Bacteria</taxon>
        <taxon>Pseudomonadati</taxon>
        <taxon>Pseudomonadota</taxon>
        <taxon>Alphaproteobacteria</taxon>
        <taxon>Sphingomonadales</taxon>
        <taxon>Sphingomonadaceae</taxon>
        <taxon>Sphingomonas</taxon>
    </lineage>
</organism>
<dbReference type="SUPFAM" id="SSF51391">
    <property type="entry name" value="Thiamin phosphate synthase"/>
    <property type="match status" value="1"/>
</dbReference>
<keyword evidence="3" id="KW-1185">Reference proteome</keyword>
<protein>
    <submittedName>
        <fullName evidence="2">Thiamine monophosphate synthase</fullName>
    </submittedName>
</protein>
<dbReference type="AlphaFoldDB" id="A0A7U4JB74"/>
<dbReference type="Pfam" id="PF02581">
    <property type="entry name" value="TMP-TENI"/>
    <property type="match status" value="1"/>
</dbReference>
<reference evidence="2 3" key="1">
    <citation type="journal article" date="2015" name="Int. J. Syst. Evol. Microbiol.">
        <title>Sphingomonas hengshuiensis sp. nov., isolated from lake wetland.</title>
        <authorList>
            <person name="Wei S."/>
            <person name="Wang T."/>
            <person name="Liu H."/>
            <person name="Zhang C."/>
            <person name="Guo J."/>
            <person name="Wang Q."/>
            <person name="Liang K."/>
            <person name="Zhang Z."/>
        </authorList>
    </citation>
    <scope>NUCLEOTIDE SEQUENCE [LARGE SCALE GENOMIC DNA]</scope>
    <source>
        <strain evidence="2 3">WHSC-8</strain>
    </source>
</reference>
<accession>A0A7U4JB74</accession>
<gene>
    <name evidence="2" type="ORF">TS85_20140</name>
</gene>
<name>A0A7U4JB74_9SPHN</name>
<proteinExistence type="predicted"/>
<evidence type="ECO:0000313" key="2">
    <source>
        <dbReference type="EMBL" id="AJP73615.1"/>
    </source>
</evidence>
<dbReference type="KEGG" id="sphi:TS85_20140"/>
<dbReference type="OrthoDB" id="8446047at2"/>
<dbReference type="GO" id="GO:0009228">
    <property type="term" value="P:thiamine biosynthetic process"/>
    <property type="evidence" value="ECO:0007669"/>
    <property type="project" value="UniProtKB-KW"/>
</dbReference>